<sequence>MASLNPTTGILGIQRASHLLRRATFGPNISSINSFATMTAQDAVTALFLPDSDPAFPVDPLNGTDWVFPNTKHPDTFNDTLSRYTCSWWMENARASGMNLTERMIWFYYTHFPMIMSRIEGRPQFSIDYLRLLRYYALGNYKELTRAICIDNAMLVHLDGNLNVKGVPQENFAREFLELYTVGKGDEVGVGDYTTFTEQDVQAATKVLTGWGIDPTFQTVDPVTGIPSGKVKSNNGSISSQHDVSTKQFSYAFNNTQIQTAGIVGGDADIQAVADELNELIDMIFDSSHAAKNICRRIYREFVYFDITPEIETDIIEPLAATLVANDYEIKSVLEVLLQSEHFYDEDTVQTDDNNIGAIIKSPMDLIIGSMRLFDLQVPDQTTDLENQYALYAGLINQLSHQGLELFEPYDVAGHDPYFQFPDFQRYWISSNYLANRYKFIEYLISGFSMNGQVLLQLDIVQFVRDNCSNPANATTLVQELVSWMFPMAIDTDRFNYFRDAVLLDQLSPINWSVEWNNYMTSNNDMNVRLQLEALALAMMQSPEYQLY</sequence>
<dbReference type="RefSeq" id="WP_216713388.1">
    <property type="nucleotide sequence ID" value="NZ_JACVEL010000001.1"/>
</dbReference>
<protein>
    <submittedName>
        <fullName evidence="1">DUF1800 family protein</fullName>
    </submittedName>
</protein>
<dbReference type="InterPro" id="IPR014917">
    <property type="entry name" value="DUF1800"/>
</dbReference>
<dbReference type="Pfam" id="PF08811">
    <property type="entry name" value="DUF1800"/>
    <property type="match status" value="1"/>
</dbReference>
<reference evidence="1" key="1">
    <citation type="submission" date="2020-09" db="EMBL/GenBank/DDBJ databases">
        <title>Taishania pollutisoli gen. nov., sp. nov., Isolated from Tetrabromobisphenol A-Contaminated Soil.</title>
        <authorList>
            <person name="Chen Q."/>
        </authorList>
    </citation>
    <scope>NUCLEOTIDE SEQUENCE</scope>
    <source>
        <strain evidence="1">CZZ-1</strain>
    </source>
</reference>
<accession>A0A8J6PGI1</accession>
<comment type="caution">
    <text evidence="1">The sequence shown here is derived from an EMBL/GenBank/DDBJ whole genome shotgun (WGS) entry which is preliminary data.</text>
</comment>
<gene>
    <name evidence="1" type="ORF">H9Y05_02320</name>
</gene>
<name>A0A8J6PGI1_9FLAO</name>
<evidence type="ECO:0000313" key="2">
    <source>
        <dbReference type="Proteomes" id="UP000652681"/>
    </source>
</evidence>
<evidence type="ECO:0000313" key="1">
    <source>
        <dbReference type="EMBL" id="MBC9811301.1"/>
    </source>
</evidence>
<proteinExistence type="predicted"/>
<organism evidence="1 2">
    <name type="scientific">Taishania pollutisoli</name>
    <dbReference type="NCBI Taxonomy" id="2766479"/>
    <lineage>
        <taxon>Bacteria</taxon>
        <taxon>Pseudomonadati</taxon>
        <taxon>Bacteroidota</taxon>
        <taxon>Flavobacteriia</taxon>
        <taxon>Flavobacteriales</taxon>
        <taxon>Crocinitomicaceae</taxon>
        <taxon>Taishania</taxon>
    </lineage>
</organism>
<dbReference type="Proteomes" id="UP000652681">
    <property type="component" value="Unassembled WGS sequence"/>
</dbReference>
<dbReference type="EMBL" id="JACVEL010000001">
    <property type="protein sequence ID" value="MBC9811301.1"/>
    <property type="molecule type" value="Genomic_DNA"/>
</dbReference>
<keyword evidence="2" id="KW-1185">Reference proteome</keyword>
<dbReference type="AlphaFoldDB" id="A0A8J6PGI1"/>